<gene>
    <name evidence="3" type="ordered locus">LFE_0093</name>
</gene>
<dbReference type="OrthoDB" id="282896at2"/>
<dbReference type="Proteomes" id="UP000007382">
    <property type="component" value="Chromosome"/>
</dbReference>
<dbReference type="PATRIC" id="fig|1162668.3.peg.109"/>
<dbReference type="EMBL" id="AP012342">
    <property type="protein sequence ID" value="BAM05822.1"/>
    <property type="molecule type" value="Genomic_DNA"/>
</dbReference>
<feature type="region of interest" description="Disordered" evidence="1">
    <location>
        <begin position="82"/>
        <end position="105"/>
    </location>
</feature>
<reference evidence="3 4" key="1">
    <citation type="journal article" date="2012" name="J. Bacteriol.">
        <title>Complete Genome Sequence of Leptospirillum ferrooxidans Strain C2-3, Isolated from a Fresh Volcanic Ash Deposit on the Island of Miyake, Japan.</title>
        <authorList>
            <person name="Fujimura R."/>
            <person name="Sato Y."/>
            <person name="Nishizawa T."/>
            <person name="Oshima K."/>
            <person name="Kim S.-W."/>
            <person name="Hattori M."/>
            <person name="Kamijo T."/>
            <person name="Ohta H."/>
        </authorList>
    </citation>
    <scope>NUCLEOTIDE SEQUENCE [LARGE SCALE GENOMIC DNA]</scope>
    <source>
        <strain evidence="3 4">C2-3</strain>
    </source>
</reference>
<keyword evidence="2" id="KW-1133">Transmembrane helix</keyword>
<sequence>MRKNLIRECISYGTKRSVIHTAIITSFIVGTILNLINQFPNILSHLPLSPMKIFLNYLTPYMVTTVGAVRMCFQFEDKLKKGNIPESVSDPERSPLSTQKDQTDF</sequence>
<keyword evidence="4" id="KW-1185">Reference proteome</keyword>
<reference evidence="4" key="2">
    <citation type="submission" date="2012-03" db="EMBL/GenBank/DDBJ databases">
        <title>The complete genome sequence of the pioneer microbe on fresh volcanic deposit, Leptospirillum ferrooxidans strain C2-3.</title>
        <authorList>
            <person name="Fujimura R."/>
            <person name="Sato Y."/>
            <person name="Nishizawa T."/>
            <person name="Nanba K."/>
            <person name="Oshima K."/>
            <person name="Hattori M."/>
            <person name="Kamijo T."/>
            <person name="Ohta H."/>
        </authorList>
    </citation>
    <scope>NUCLEOTIDE SEQUENCE [LARGE SCALE GENOMIC DNA]</scope>
    <source>
        <strain evidence="4">C2-3</strain>
    </source>
</reference>
<dbReference type="RefSeq" id="WP_014448317.1">
    <property type="nucleotide sequence ID" value="NC_017094.1"/>
</dbReference>
<dbReference type="AlphaFoldDB" id="I0IKM3"/>
<feature type="transmembrane region" description="Helical" evidence="2">
    <location>
        <begin position="54"/>
        <end position="73"/>
    </location>
</feature>
<evidence type="ECO:0000256" key="2">
    <source>
        <dbReference type="SAM" id="Phobius"/>
    </source>
</evidence>
<evidence type="ECO:0000313" key="3">
    <source>
        <dbReference type="EMBL" id="BAM05822.1"/>
    </source>
</evidence>
<dbReference type="HOGENOM" id="CLU_2233170_0_0_0"/>
<feature type="compositionally biased region" description="Polar residues" evidence="1">
    <location>
        <begin position="95"/>
        <end position="105"/>
    </location>
</feature>
<keyword evidence="2" id="KW-0472">Membrane</keyword>
<proteinExistence type="predicted"/>
<dbReference type="STRING" id="1162668.LFE_0093"/>
<accession>I0IKM3</accession>
<name>I0IKM3_LEPFC</name>
<protein>
    <submittedName>
        <fullName evidence="3">Uncharacterized protein</fullName>
    </submittedName>
</protein>
<evidence type="ECO:0000313" key="4">
    <source>
        <dbReference type="Proteomes" id="UP000007382"/>
    </source>
</evidence>
<evidence type="ECO:0000256" key="1">
    <source>
        <dbReference type="SAM" id="MobiDB-lite"/>
    </source>
</evidence>
<feature type="transmembrane region" description="Helical" evidence="2">
    <location>
        <begin position="21"/>
        <end position="39"/>
    </location>
</feature>
<keyword evidence="2" id="KW-0812">Transmembrane</keyword>
<dbReference type="KEGG" id="lfc:LFE_0093"/>
<organism evidence="3 4">
    <name type="scientific">Leptospirillum ferrooxidans (strain C2-3)</name>
    <dbReference type="NCBI Taxonomy" id="1162668"/>
    <lineage>
        <taxon>Bacteria</taxon>
        <taxon>Pseudomonadati</taxon>
        <taxon>Nitrospirota</taxon>
        <taxon>Nitrospiria</taxon>
        <taxon>Nitrospirales</taxon>
        <taxon>Nitrospiraceae</taxon>
        <taxon>Leptospirillum</taxon>
    </lineage>
</organism>